<feature type="region of interest" description="Disordered" evidence="1">
    <location>
        <begin position="80"/>
        <end position="133"/>
    </location>
</feature>
<name>A0AAD9ENR8_9PEZI</name>
<sequence length="133" mass="13991">MGLCVLSAVIGISYVAIRNEIQSKNAADQAQAAAIVPRFPVMNFHAGSYNGTHYSLNHTLTAVSTGISIDVLTSTAVHCPEETETTTQPANLTSVESTTTIKKTRTQTRTHEQSQGTTVSPALGVTGTQSATQ</sequence>
<accession>A0AAD9ENR8</accession>
<reference evidence="2" key="1">
    <citation type="submission" date="2023-01" db="EMBL/GenBank/DDBJ databases">
        <title>Colletotrichum chrysophilum M932 genome sequence.</title>
        <authorList>
            <person name="Baroncelli R."/>
        </authorList>
    </citation>
    <scope>NUCLEOTIDE SEQUENCE</scope>
    <source>
        <strain evidence="2">M932</strain>
    </source>
</reference>
<dbReference type="AlphaFoldDB" id="A0AAD9ENR8"/>
<feature type="compositionally biased region" description="Polar residues" evidence="1">
    <location>
        <begin position="85"/>
        <end position="97"/>
    </location>
</feature>
<organism evidence="2 3">
    <name type="scientific">Colletotrichum chrysophilum</name>
    <dbReference type="NCBI Taxonomy" id="1836956"/>
    <lineage>
        <taxon>Eukaryota</taxon>
        <taxon>Fungi</taxon>
        <taxon>Dikarya</taxon>
        <taxon>Ascomycota</taxon>
        <taxon>Pezizomycotina</taxon>
        <taxon>Sordariomycetes</taxon>
        <taxon>Hypocreomycetidae</taxon>
        <taxon>Glomerellales</taxon>
        <taxon>Glomerellaceae</taxon>
        <taxon>Colletotrichum</taxon>
        <taxon>Colletotrichum gloeosporioides species complex</taxon>
    </lineage>
</organism>
<dbReference type="Proteomes" id="UP001243330">
    <property type="component" value="Unassembled WGS sequence"/>
</dbReference>
<evidence type="ECO:0000256" key="1">
    <source>
        <dbReference type="SAM" id="MobiDB-lite"/>
    </source>
</evidence>
<gene>
    <name evidence="2" type="ORF">CCHR01_02348</name>
</gene>
<protein>
    <submittedName>
        <fullName evidence="2">Uncharacterized protein</fullName>
    </submittedName>
</protein>
<proteinExistence type="predicted"/>
<keyword evidence="3" id="KW-1185">Reference proteome</keyword>
<evidence type="ECO:0000313" key="2">
    <source>
        <dbReference type="EMBL" id="KAK1855063.1"/>
    </source>
</evidence>
<dbReference type="EMBL" id="JAQOWY010000027">
    <property type="protein sequence ID" value="KAK1855063.1"/>
    <property type="molecule type" value="Genomic_DNA"/>
</dbReference>
<evidence type="ECO:0000313" key="3">
    <source>
        <dbReference type="Proteomes" id="UP001243330"/>
    </source>
</evidence>
<comment type="caution">
    <text evidence="2">The sequence shown here is derived from an EMBL/GenBank/DDBJ whole genome shotgun (WGS) entry which is preliminary data.</text>
</comment>
<feature type="compositionally biased region" description="Polar residues" evidence="1">
    <location>
        <begin position="113"/>
        <end position="133"/>
    </location>
</feature>